<dbReference type="PANTHER" id="PTHR43068:SF1">
    <property type="entry name" value="SLR1854 PROTEIN"/>
    <property type="match status" value="1"/>
</dbReference>
<dbReference type="EMBL" id="LQPW01000091">
    <property type="protein sequence ID" value="ORX01725.1"/>
    <property type="molecule type" value="Genomic_DNA"/>
</dbReference>
<comment type="caution">
    <text evidence="1">The sequence shown here is derived from an EMBL/GenBank/DDBJ whole genome shotgun (WGS) entry which is preliminary data.</text>
</comment>
<dbReference type="RefSeq" id="WP_085671143.1">
    <property type="nucleotide sequence ID" value="NZ_JACKRU010000786.1"/>
</dbReference>
<gene>
    <name evidence="1" type="ORF">AWC27_00330</name>
</gene>
<name>A0A1X2EGX6_MYCSZ</name>
<dbReference type="Gene3D" id="3.40.50.880">
    <property type="match status" value="1"/>
</dbReference>
<sequence length="296" mass="32512">MGTVLIPIPDRDFDPTEVAVSWRVLTNSGHRVIFATESGTPGVADDIMVTGRGLDLWSQLPALGAVSLIGRVLRANKDGRRAYREMLGSSEFRHPVSWAQATLDGIDALLLPGGHRARGMRSYIDSDILQRLVVTAFKRDVIVAAICHGVLLAARSIDPATGHSVLYGRRTTALTWALERTAWRLTRLTRFWDPDYYRTYSEEPGQSSGYMSVQAEVTRALKDAADFCDVQRGTPNAWLKSSGMVRDTATDSRPAFVVDDGTYLSARWPGDTHTFATAVSQKIKGRSGFWGQVAAP</sequence>
<reference evidence="1 2" key="1">
    <citation type="submission" date="2016-01" db="EMBL/GenBank/DDBJ databases">
        <title>The new phylogeny of the genus Mycobacterium.</title>
        <authorList>
            <person name="Tarcisio F."/>
            <person name="Conor M."/>
            <person name="Antonella G."/>
            <person name="Elisabetta G."/>
            <person name="Giulia F.S."/>
            <person name="Sara T."/>
            <person name="Anna F."/>
            <person name="Clotilde B."/>
            <person name="Roberto B."/>
            <person name="Veronica D.S."/>
            <person name="Fabio R."/>
            <person name="Monica P."/>
            <person name="Olivier J."/>
            <person name="Enrico T."/>
            <person name="Nicola S."/>
        </authorList>
    </citation>
    <scope>NUCLEOTIDE SEQUENCE [LARGE SCALE GENOMIC DNA]</scope>
    <source>
        <strain evidence="1 2">DSM 44166</strain>
    </source>
</reference>
<evidence type="ECO:0000313" key="2">
    <source>
        <dbReference type="Proteomes" id="UP000193317"/>
    </source>
</evidence>
<dbReference type="OrthoDB" id="9792284at2"/>
<dbReference type="PANTHER" id="PTHR43068">
    <property type="entry name" value="SLR1854 PROTEIN"/>
    <property type="match status" value="1"/>
</dbReference>
<protein>
    <submittedName>
        <fullName evidence="1">ThiJ/pfpI-family protein</fullName>
    </submittedName>
</protein>
<dbReference type="AlphaFoldDB" id="A0A1X2EGX6"/>
<keyword evidence="2" id="KW-1185">Reference proteome</keyword>
<dbReference type="Pfam" id="PF17124">
    <property type="entry name" value="ThiJ_like"/>
    <property type="match status" value="1"/>
</dbReference>
<dbReference type="InterPro" id="IPR032633">
    <property type="entry name" value="ThiJ-like"/>
</dbReference>
<proteinExistence type="predicted"/>
<dbReference type="Proteomes" id="UP000193317">
    <property type="component" value="Unassembled WGS sequence"/>
</dbReference>
<evidence type="ECO:0000313" key="1">
    <source>
        <dbReference type="EMBL" id="ORX01725.1"/>
    </source>
</evidence>
<organism evidence="1 2">
    <name type="scientific">Mycobacterium szulgai</name>
    <dbReference type="NCBI Taxonomy" id="1787"/>
    <lineage>
        <taxon>Bacteria</taxon>
        <taxon>Bacillati</taxon>
        <taxon>Actinomycetota</taxon>
        <taxon>Actinomycetes</taxon>
        <taxon>Mycobacteriales</taxon>
        <taxon>Mycobacteriaceae</taxon>
        <taxon>Mycobacterium</taxon>
    </lineage>
</organism>
<dbReference type="InterPro" id="IPR029062">
    <property type="entry name" value="Class_I_gatase-like"/>
</dbReference>
<accession>A0A1X2EGX6</accession>
<dbReference type="SUPFAM" id="SSF52317">
    <property type="entry name" value="Class I glutamine amidotransferase-like"/>
    <property type="match status" value="1"/>
</dbReference>